<gene>
    <name evidence="2" type="ORF">A2Z67_03170</name>
</gene>
<name>A0A1F7X4G1_9BACT</name>
<accession>A0A1F7X4G1</accession>
<dbReference type="AlphaFoldDB" id="A0A1F7X4G1"/>
<keyword evidence="1" id="KW-1133">Transmembrane helix</keyword>
<dbReference type="EMBL" id="MGFQ01000019">
    <property type="protein sequence ID" value="OGM09773.1"/>
    <property type="molecule type" value="Genomic_DNA"/>
</dbReference>
<proteinExistence type="predicted"/>
<feature type="transmembrane region" description="Helical" evidence="1">
    <location>
        <begin position="87"/>
        <end position="107"/>
    </location>
</feature>
<organism evidence="2 3">
    <name type="scientific">Candidatus Woesebacteria bacterium RBG_13_36_22</name>
    <dbReference type="NCBI Taxonomy" id="1802478"/>
    <lineage>
        <taxon>Bacteria</taxon>
        <taxon>Candidatus Woeseibacteriota</taxon>
    </lineage>
</organism>
<protein>
    <submittedName>
        <fullName evidence="2">Uncharacterized protein</fullName>
    </submittedName>
</protein>
<comment type="caution">
    <text evidence="2">The sequence shown here is derived from an EMBL/GenBank/DDBJ whole genome shotgun (WGS) entry which is preliminary data.</text>
</comment>
<keyword evidence="1" id="KW-0472">Membrane</keyword>
<evidence type="ECO:0000313" key="3">
    <source>
        <dbReference type="Proteomes" id="UP000176939"/>
    </source>
</evidence>
<evidence type="ECO:0000256" key="1">
    <source>
        <dbReference type="SAM" id="Phobius"/>
    </source>
</evidence>
<dbReference type="Proteomes" id="UP000176939">
    <property type="component" value="Unassembled WGS sequence"/>
</dbReference>
<evidence type="ECO:0000313" key="2">
    <source>
        <dbReference type="EMBL" id="OGM09773.1"/>
    </source>
</evidence>
<keyword evidence="1" id="KW-0812">Transmembrane</keyword>
<feature type="transmembrane region" description="Helical" evidence="1">
    <location>
        <begin position="39"/>
        <end position="67"/>
    </location>
</feature>
<reference evidence="2 3" key="1">
    <citation type="journal article" date="2016" name="Nat. Commun.">
        <title>Thousands of microbial genomes shed light on interconnected biogeochemical processes in an aquifer system.</title>
        <authorList>
            <person name="Anantharaman K."/>
            <person name="Brown C.T."/>
            <person name="Hug L.A."/>
            <person name="Sharon I."/>
            <person name="Castelle C.J."/>
            <person name="Probst A.J."/>
            <person name="Thomas B.C."/>
            <person name="Singh A."/>
            <person name="Wilkins M.J."/>
            <person name="Karaoz U."/>
            <person name="Brodie E.L."/>
            <person name="Williams K.H."/>
            <person name="Hubbard S.S."/>
            <person name="Banfield J.F."/>
        </authorList>
    </citation>
    <scope>NUCLEOTIDE SEQUENCE [LARGE SCALE GENOMIC DNA]</scope>
</reference>
<sequence length="127" mass="13260">MEKIQLLAEDIGDPFEGIGPLGFEGLGDASNAGTLFEKFITATIGILTIVGILWFLISLILGAIGIIGSGGDKNALEAARKKITNAIVGLVVMIGAIFVVTLIGYLLGLDMNFILSPGRFVGNIWGP</sequence>